<keyword evidence="3 5" id="KW-0378">Hydrolase</keyword>
<accession>A0A5M8P537</accession>
<dbReference type="AlphaFoldDB" id="A0A5M8P537"/>
<organism evidence="9 10">
    <name type="scientific">Candidatus Ordinivivax streblomastigis</name>
    <dbReference type="NCBI Taxonomy" id="2540710"/>
    <lineage>
        <taxon>Bacteria</taxon>
        <taxon>Pseudomonadati</taxon>
        <taxon>Bacteroidota</taxon>
        <taxon>Bacteroidia</taxon>
        <taxon>Bacteroidales</taxon>
        <taxon>Candidatus Ordinivivax</taxon>
    </lineage>
</organism>
<keyword evidence="4 5" id="KW-0269">Exonuclease</keyword>
<evidence type="ECO:0000256" key="5">
    <source>
        <dbReference type="RuleBase" id="RU004355"/>
    </source>
</evidence>
<dbReference type="PANTHER" id="PTHR30008">
    <property type="entry name" value="EXODEOXYRIBONUCLEASE 7 LARGE SUBUNIT"/>
    <property type="match status" value="1"/>
</dbReference>
<dbReference type="GO" id="GO:0009318">
    <property type="term" value="C:exodeoxyribonuclease VII complex"/>
    <property type="evidence" value="ECO:0007669"/>
    <property type="project" value="UniProtKB-UniRule"/>
</dbReference>
<evidence type="ECO:0000259" key="7">
    <source>
        <dbReference type="Pfam" id="PF13742"/>
    </source>
</evidence>
<evidence type="ECO:0000313" key="10">
    <source>
        <dbReference type="Proteomes" id="UP000324575"/>
    </source>
</evidence>
<dbReference type="GO" id="GO:0006308">
    <property type="term" value="P:DNA catabolic process"/>
    <property type="evidence" value="ECO:0007669"/>
    <property type="project" value="UniProtKB-UniRule"/>
</dbReference>
<comment type="catalytic activity">
    <reaction evidence="5">
        <text>Exonucleolytic cleavage in either 5'- to 3'- or 3'- to 5'-direction to yield nucleoside 5'-phosphates.</text>
        <dbReference type="EC" id="3.1.11.6"/>
    </reaction>
</comment>
<dbReference type="EC" id="3.1.11.6" evidence="5"/>
<dbReference type="EMBL" id="SNRX01000002">
    <property type="protein sequence ID" value="KAA6303317.1"/>
    <property type="molecule type" value="Genomic_DNA"/>
</dbReference>
<evidence type="ECO:0000256" key="2">
    <source>
        <dbReference type="ARBA" id="ARBA00022722"/>
    </source>
</evidence>
<protein>
    <recommendedName>
        <fullName evidence="5">Exodeoxyribonuclease 7 large subunit</fullName>
        <ecNumber evidence="5">3.1.11.6</ecNumber>
    </recommendedName>
</protein>
<dbReference type="Pfam" id="PF13742">
    <property type="entry name" value="tRNA_anti_2"/>
    <property type="match status" value="1"/>
</dbReference>
<feature type="domain" description="Exonuclease VII large subunit C-terminal" evidence="6">
    <location>
        <begin position="138"/>
        <end position="354"/>
    </location>
</feature>
<dbReference type="GO" id="GO:0003676">
    <property type="term" value="F:nucleic acid binding"/>
    <property type="evidence" value="ECO:0007669"/>
    <property type="project" value="InterPro"/>
</dbReference>
<dbReference type="GO" id="GO:0005737">
    <property type="term" value="C:cytoplasm"/>
    <property type="evidence" value="ECO:0007669"/>
    <property type="project" value="UniProtKB-SubCell"/>
</dbReference>
<dbReference type="NCBIfam" id="TIGR00237">
    <property type="entry name" value="xseA"/>
    <property type="match status" value="1"/>
</dbReference>
<comment type="subcellular location">
    <subcellularLocation>
        <location evidence="5">Cytoplasm</location>
    </subcellularLocation>
</comment>
<dbReference type="GO" id="GO:0008855">
    <property type="term" value="F:exodeoxyribonuclease VII activity"/>
    <property type="evidence" value="ECO:0007669"/>
    <property type="project" value="UniProtKB-UniRule"/>
</dbReference>
<proteinExistence type="inferred from homology"/>
<comment type="similarity">
    <text evidence="5">Belongs to the XseA family.</text>
</comment>
<evidence type="ECO:0000259" key="6">
    <source>
        <dbReference type="Pfam" id="PF02601"/>
    </source>
</evidence>
<evidence type="ECO:0000313" key="9">
    <source>
        <dbReference type="EMBL" id="KAA6303330.1"/>
    </source>
</evidence>
<comment type="caution">
    <text evidence="9">The sequence shown here is derived from an EMBL/GenBank/DDBJ whole genome shotgun (WGS) entry which is preliminary data.</text>
</comment>
<sequence length="409" mass="46144">MEYLTLSQLNTLVSTAIKQSFPETYWLMAETSDVRYNTNGHCYLEFIEKRASDNSIIAKARGYIWNNTFQLLKPYFEQQTGQNFVSGLKVLVKAGIDFHPVYGYGLSVYDIDPAYTLGDMQQQRQKILQQLEQEGVLSLNKELEMPSIPQRIAVITSPTAAGYEDFLDHLQKNPAGFVFYPHLFPAIMQGEQTEQSIISALDKIYTLRDQFDAVIIIRGGGATSDLASFDTYNLAVNVAQFPLPVITGIGHERDDTVLDFVAHHRAKTPTAVADYLIHCLEDVYAELSQCQSDVLNACYRMLNKANEKLQQFSHYLPQLVGNKIEQQQSNLQSIRNHLLLSQKQRMQREILQLQAKEAFFKLSSPQYILSKGYSITMKNGKAVKSAQSLCAGDRIETLLSEGKISSTVL</sequence>
<evidence type="ECO:0000256" key="1">
    <source>
        <dbReference type="ARBA" id="ARBA00022490"/>
    </source>
</evidence>
<evidence type="ECO:0000256" key="3">
    <source>
        <dbReference type="ARBA" id="ARBA00022801"/>
    </source>
</evidence>
<dbReference type="InterPro" id="IPR025824">
    <property type="entry name" value="OB-fold_nuc-bd_dom"/>
</dbReference>
<dbReference type="InterPro" id="IPR003753">
    <property type="entry name" value="Exonuc_VII_L"/>
</dbReference>
<feature type="domain" description="OB-fold nucleic acid binding" evidence="7">
    <location>
        <begin position="4"/>
        <end position="111"/>
    </location>
</feature>
<dbReference type="InterPro" id="IPR020579">
    <property type="entry name" value="Exonuc_VII_lsu_C"/>
</dbReference>
<dbReference type="CDD" id="cd04489">
    <property type="entry name" value="ExoVII_LU_OBF"/>
    <property type="match status" value="1"/>
</dbReference>
<dbReference type="EMBL" id="SNRX01000002">
    <property type="protein sequence ID" value="KAA6303330.1"/>
    <property type="molecule type" value="Genomic_DNA"/>
</dbReference>
<keyword evidence="2 5" id="KW-0540">Nuclease</keyword>
<dbReference type="PANTHER" id="PTHR30008:SF0">
    <property type="entry name" value="EXODEOXYRIBONUCLEASE 7 LARGE SUBUNIT"/>
    <property type="match status" value="1"/>
</dbReference>
<evidence type="ECO:0000256" key="4">
    <source>
        <dbReference type="ARBA" id="ARBA00022839"/>
    </source>
</evidence>
<name>A0A5M8P537_9BACT</name>
<dbReference type="Proteomes" id="UP000324575">
    <property type="component" value="Unassembled WGS sequence"/>
</dbReference>
<gene>
    <name evidence="8" type="ORF">EZS26_000477</name>
    <name evidence="9" type="ORF">EZS26_000490</name>
</gene>
<evidence type="ECO:0000313" key="8">
    <source>
        <dbReference type="EMBL" id="KAA6303317.1"/>
    </source>
</evidence>
<reference evidence="9 10" key="1">
    <citation type="submission" date="2019-03" db="EMBL/GenBank/DDBJ databases">
        <title>Single cell metagenomics reveals metabolic interactions within the superorganism composed of flagellate Streblomastix strix and complex community of Bacteroidetes bacteria on its surface.</title>
        <authorList>
            <person name="Treitli S.C."/>
            <person name="Kolisko M."/>
            <person name="Husnik F."/>
            <person name="Keeling P."/>
            <person name="Hampl V."/>
        </authorList>
    </citation>
    <scope>NUCLEOTIDE SEQUENCE [LARGE SCALE GENOMIC DNA]</scope>
    <source>
        <strain evidence="9">St1</strain>
    </source>
</reference>
<keyword evidence="1" id="KW-0963">Cytoplasm</keyword>
<dbReference type="Pfam" id="PF02601">
    <property type="entry name" value="Exonuc_VII_L"/>
    <property type="match status" value="1"/>
</dbReference>